<proteinExistence type="predicted"/>
<organism evidence="1 2">
    <name type="scientific">Prorocentrum cordatum</name>
    <dbReference type="NCBI Taxonomy" id="2364126"/>
    <lineage>
        <taxon>Eukaryota</taxon>
        <taxon>Sar</taxon>
        <taxon>Alveolata</taxon>
        <taxon>Dinophyceae</taxon>
        <taxon>Prorocentrales</taxon>
        <taxon>Prorocentraceae</taxon>
        <taxon>Prorocentrum</taxon>
    </lineage>
</organism>
<feature type="non-terminal residue" evidence="1">
    <location>
        <position position="1"/>
    </location>
</feature>
<feature type="non-terminal residue" evidence="1">
    <location>
        <position position="599"/>
    </location>
</feature>
<protein>
    <submittedName>
        <fullName evidence="1">Uncharacterized protein</fullName>
    </submittedName>
</protein>
<evidence type="ECO:0000313" key="1">
    <source>
        <dbReference type="EMBL" id="CAK0882649.1"/>
    </source>
</evidence>
<dbReference type="Proteomes" id="UP001189429">
    <property type="component" value="Unassembled WGS sequence"/>
</dbReference>
<sequence length="599" mass="65648">SYHYRDKDRAVPFLTHWDHTEEYLMKIDGAQRNKLAAFEELVLAAAFDVKVTLHPPGRVGDGKVCKGWGEMRKAFKVEVYRTDALAPRPSDVDFQECEKVEFVLVSVEHLLGVARGLQGDIKLLMETFQCTILDQPMEMSVAVAKCMRASMMQLMSVNAIVPDSVIKAIADFDAIRARPDSHKEAEDSIGIKQVGGVPTSQVVERYRDAMFLHCAVCLGGQKFLIAGNCGGGQYYLGIFLESMNKLVPELLAMNGTAMNSTTSIFDSLRSWMRSQSIRDVMDQLMSKALELAAKCATVDWKGYVDKRAKITKQLSQLLQANRVYDACLLISNEVGELVTLGVKDLFPPKDRNDVIQKYIGILDSKNKESVDAELISMDVCKATENCLKKEMAPIVSPGCQDLVCAPVAGKSSALAVRANPRRSISEWWLGVLQSEKSDASAAAEGDKMFAAAFPTYVMKNLIASLDDYFSSLVASAYASQVLDRTAAASASKATLMPIEMVEGEFPHELVDGTVGSGCLDLYLDGGRVCNARRSDCCVGWLIKPVKELSADVQEALAAGVDDETAAPAKRPKLIMKKEQAKSKQTSATHDVCCVRFEVK</sequence>
<dbReference type="EMBL" id="CAUYUJ010018319">
    <property type="protein sequence ID" value="CAK0882649.1"/>
    <property type="molecule type" value="Genomic_DNA"/>
</dbReference>
<evidence type="ECO:0000313" key="2">
    <source>
        <dbReference type="Proteomes" id="UP001189429"/>
    </source>
</evidence>
<accession>A0ABN9WCQ4</accession>
<keyword evidence="2" id="KW-1185">Reference proteome</keyword>
<name>A0ABN9WCQ4_9DINO</name>
<gene>
    <name evidence="1" type="ORF">PCOR1329_LOCUS65099</name>
</gene>
<comment type="caution">
    <text evidence="1">The sequence shown here is derived from an EMBL/GenBank/DDBJ whole genome shotgun (WGS) entry which is preliminary data.</text>
</comment>
<reference evidence="1" key="1">
    <citation type="submission" date="2023-10" db="EMBL/GenBank/DDBJ databases">
        <authorList>
            <person name="Chen Y."/>
            <person name="Shah S."/>
            <person name="Dougan E. K."/>
            <person name="Thang M."/>
            <person name="Chan C."/>
        </authorList>
    </citation>
    <scope>NUCLEOTIDE SEQUENCE [LARGE SCALE GENOMIC DNA]</scope>
</reference>